<dbReference type="AlphaFoldDB" id="A0A179FZB9"/>
<dbReference type="Proteomes" id="UP000078397">
    <property type="component" value="Unassembled WGS sequence"/>
</dbReference>
<gene>
    <name evidence="1" type="ORF">VFPPC_15640</name>
</gene>
<reference evidence="1 2" key="1">
    <citation type="journal article" date="2016" name="PLoS Pathog.">
        <title>Biosynthesis of antibiotic leucinostatins in bio-control fungus Purpureocillium lilacinum and their inhibition on phytophthora revealed by genome mining.</title>
        <authorList>
            <person name="Wang G."/>
            <person name="Liu Z."/>
            <person name="Lin R."/>
            <person name="Li E."/>
            <person name="Mao Z."/>
            <person name="Ling J."/>
            <person name="Yang Y."/>
            <person name="Yin W.B."/>
            <person name="Xie B."/>
        </authorList>
    </citation>
    <scope>NUCLEOTIDE SEQUENCE [LARGE SCALE GENOMIC DNA]</scope>
    <source>
        <strain evidence="1">170</strain>
    </source>
</reference>
<name>A0A179FZB9_METCM</name>
<organism evidence="1 2">
    <name type="scientific">Pochonia chlamydosporia 170</name>
    <dbReference type="NCBI Taxonomy" id="1380566"/>
    <lineage>
        <taxon>Eukaryota</taxon>
        <taxon>Fungi</taxon>
        <taxon>Dikarya</taxon>
        <taxon>Ascomycota</taxon>
        <taxon>Pezizomycotina</taxon>
        <taxon>Sordariomycetes</taxon>
        <taxon>Hypocreomycetidae</taxon>
        <taxon>Hypocreales</taxon>
        <taxon>Clavicipitaceae</taxon>
        <taxon>Pochonia</taxon>
    </lineage>
</organism>
<proteinExistence type="predicted"/>
<sequence length="81" mass="9244">MIGIQRLIVLCRYNLIGSHDEPNNVARLLTPTSRLVRSPTCYTSKSSLSKIEKCKVDLTSRPIAMEFPPLPRNYSRIRTLL</sequence>
<evidence type="ECO:0000313" key="1">
    <source>
        <dbReference type="EMBL" id="OAQ70994.1"/>
    </source>
</evidence>
<dbReference type="EMBL" id="LSBJ02000002">
    <property type="protein sequence ID" value="OAQ70994.1"/>
    <property type="molecule type" value="Genomic_DNA"/>
</dbReference>
<dbReference type="KEGG" id="pchm:VFPPC_15640"/>
<dbReference type="GeneID" id="28857387"/>
<dbReference type="RefSeq" id="XP_018147531.1">
    <property type="nucleotide sequence ID" value="XM_018293393.1"/>
</dbReference>
<keyword evidence="2" id="KW-1185">Reference proteome</keyword>
<comment type="caution">
    <text evidence="1">The sequence shown here is derived from an EMBL/GenBank/DDBJ whole genome shotgun (WGS) entry which is preliminary data.</text>
</comment>
<evidence type="ECO:0000313" key="2">
    <source>
        <dbReference type="Proteomes" id="UP000078397"/>
    </source>
</evidence>
<accession>A0A179FZB9</accession>
<protein>
    <submittedName>
        <fullName evidence="1">Uncharacterized protein</fullName>
    </submittedName>
</protein>